<keyword evidence="4" id="KW-0732">Signal</keyword>
<proteinExistence type="inferred from homology"/>
<dbReference type="GO" id="GO:0004181">
    <property type="term" value="F:metallocarboxypeptidase activity"/>
    <property type="evidence" value="ECO:0007669"/>
    <property type="project" value="InterPro"/>
</dbReference>
<feature type="non-terminal residue" evidence="6">
    <location>
        <position position="1"/>
    </location>
</feature>
<evidence type="ECO:0000313" key="7">
    <source>
        <dbReference type="Proteomes" id="UP000018936"/>
    </source>
</evidence>
<dbReference type="InterPro" id="IPR000834">
    <property type="entry name" value="Peptidase_M14"/>
</dbReference>
<dbReference type="OrthoDB" id="10249045at2759"/>
<feature type="signal peptide" evidence="4">
    <location>
        <begin position="1"/>
        <end position="22"/>
    </location>
</feature>
<dbReference type="EMBL" id="AZIM01019132">
    <property type="protein sequence ID" value="ETE56538.1"/>
    <property type="molecule type" value="Genomic_DNA"/>
</dbReference>
<dbReference type="Gene3D" id="3.40.630.10">
    <property type="entry name" value="Zn peptidases"/>
    <property type="match status" value="1"/>
</dbReference>
<keyword evidence="6" id="KW-0121">Carboxypeptidase</keyword>
<organism evidence="6 7">
    <name type="scientific">Ophiophagus hannah</name>
    <name type="common">King cobra</name>
    <name type="synonym">Naja hannah</name>
    <dbReference type="NCBI Taxonomy" id="8665"/>
    <lineage>
        <taxon>Eukaryota</taxon>
        <taxon>Metazoa</taxon>
        <taxon>Chordata</taxon>
        <taxon>Craniata</taxon>
        <taxon>Vertebrata</taxon>
        <taxon>Euteleostomi</taxon>
        <taxon>Lepidosauria</taxon>
        <taxon>Squamata</taxon>
        <taxon>Bifurcata</taxon>
        <taxon>Unidentata</taxon>
        <taxon>Episquamata</taxon>
        <taxon>Toxicofera</taxon>
        <taxon>Serpentes</taxon>
        <taxon>Colubroidea</taxon>
        <taxon>Elapidae</taxon>
        <taxon>Elapinae</taxon>
        <taxon>Ophiophagus</taxon>
    </lineage>
</organism>
<dbReference type="InterPro" id="IPR050753">
    <property type="entry name" value="Peptidase_M14_domain"/>
</dbReference>
<accession>V8N4G3</accession>
<feature type="chain" id="PRO_5004771389" evidence="4">
    <location>
        <begin position="23"/>
        <end position="143"/>
    </location>
</feature>
<dbReference type="GO" id="GO:0005615">
    <property type="term" value="C:extracellular space"/>
    <property type="evidence" value="ECO:0007669"/>
    <property type="project" value="TreeGrafter"/>
</dbReference>
<gene>
    <name evidence="6" type="primary">Cpe</name>
    <name evidence="6" type="ORF">L345_17751</name>
</gene>
<dbReference type="AlphaFoldDB" id="V8N4G3"/>
<dbReference type="Pfam" id="PF00246">
    <property type="entry name" value="Peptidase_M14"/>
    <property type="match status" value="1"/>
</dbReference>
<keyword evidence="6" id="KW-0645">Protease</keyword>
<comment type="caution">
    <text evidence="2">Lacks conserved residue(s) required for the propagation of feature annotation.</text>
</comment>
<evidence type="ECO:0000256" key="3">
    <source>
        <dbReference type="SAM" id="MobiDB-lite"/>
    </source>
</evidence>
<dbReference type="GO" id="GO:0016485">
    <property type="term" value="P:protein processing"/>
    <property type="evidence" value="ECO:0007669"/>
    <property type="project" value="TreeGrafter"/>
</dbReference>
<feature type="non-terminal residue" evidence="6">
    <location>
        <position position="143"/>
    </location>
</feature>
<keyword evidence="7" id="KW-1185">Reference proteome</keyword>
<evidence type="ECO:0000313" key="6">
    <source>
        <dbReference type="EMBL" id="ETE56538.1"/>
    </source>
</evidence>
<dbReference type="PANTHER" id="PTHR11532">
    <property type="entry name" value="PROTEASE M14 CARBOXYPEPTIDASE"/>
    <property type="match status" value="1"/>
</dbReference>
<dbReference type="MEROPS" id="M14.005"/>
<evidence type="ECO:0000256" key="4">
    <source>
        <dbReference type="SAM" id="SignalP"/>
    </source>
</evidence>
<evidence type="ECO:0000259" key="5">
    <source>
        <dbReference type="PROSITE" id="PS52035"/>
    </source>
</evidence>
<dbReference type="GO" id="GO:0008270">
    <property type="term" value="F:zinc ion binding"/>
    <property type="evidence" value="ECO:0007669"/>
    <property type="project" value="InterPro"/>
</dbReference>
<sequence>MAGRGRLWALALALCALPGSLCLQETEADKPEAPAALGGGGASRRRRLSQEDGISFEYHRYPELREALVSVWLQCPSISRIYTVGRSFEGRELLVIEISDNPGEHEAGKAGGAPGTQPLSKYLGGSGTEAVIPAAASRERKME</sequence>
<feature type="domain" description="Peptidase M14" evidence="5">
    <location>
        <begin position="57"/>
        <end position="143"/>
    </location>
</feature>
<feature type="region of interest" description="Disordered" evidence="3">
    <location>
        <begin position="104"/>
        <end position="125"/>
    </location>
</feature>
<dbReference type="Proteomes" id="UP000018936">
    <property type="component" value="Unassembled WGS sequence"/>
</dbReference>
<evidence type="ECO:0000256" key="2">
    <source>
        <dbReference type="PROSITE-ProRule" id="PRU01379"/>
    </source>
</evidence>
<dbReference type="SUPFAM" id="SSF53187">
    <property type="entry name" value="Zn-dependent exopeptidases"/>
    <property type="match status" value="1"/>
</dbReference>
<keyword evidence="6" id="KW-0378">Hydrolase</keyword>
<dbReference type="GO" id="GO:0006518">
    <property type="term" value="P:peptide metabolic process"/>
    <property type="evidence" value="ECO:0007669"/>
    <property type="project" value="TreeGrafter"/>
</dbReference>
<reference evidence="6 7" key="1">
    <citation type="journal article" date="2013" name="Proc. Natl. Acad. Sci. U.S.A.">
        <title>The king cobra genome reveals dynamic gene evolution and adaptation in the snake venom system.</title>
        <authorList>
            <person name="Vonk F.J."/>
            <person name="Casewell N.R."/>
            <person name="Henkel C.V."/>
            <person name="Heimberg A.M."/>
            <person name="Jansen H.J."/>
            <person name="McCleary R.J."/>
            <person name="Kerkkamp H.M."/>
            <person name="Vos R.A."/>
            <person name="Guerreiro I."/>
            <person name="Calvete J.J."/>
            <person name="Wuster W."/>
            <person name="Woods A.E."/>
            <person name="Logan J.M."/>
            <person name="Harrison R.A."/>
            <person name="Castoe T.A."/>
            <person name="de Koning A.P."/>
            <person name="Pollock D.D."/>
            <person name="Yandell M."/>
            <person name="Calderon D."/>
            <person name="Renjifo C."/>
            <person name="Currier R.B."/>
            <person name="Salgado D."/>
            <person name="Pla D."/>
            <person name="Sanz L."/>
            <person name="Hyder A.S."/>
            <person name="Ribeiro J.M."/>
            <person name="Arntzen J.W."/>
            <person name="van den Thillart G.E."/>
            <person name="Boetzer M."/>
            <person name="Pirovano W."/>
            <person name="Dirks R.P."/>
            <person name="Spaink H.P."/>
            <person name="Duboule D."/>
            <person name="McGlinn E."/>
            <person name="Kini R.M."/>
            <person name="Richardson M.K."/>
        </authorList>
    </citation>
    <scope>NUCLEOTIDE SEQUENCE</scope>
    <source>
        <tissue evidence="6">Blood</tissue>
    </source>
</reference>
<dbReference type="PROSITE" id="PS52035">
    <property type="entry name" value="PEPTIDASE_M14"/>
    <property type="match status" value="1"/>
</dbReference>
<evidence type="ECO:0000256" key="1">
    <source>
        <dbReference type="ARBA" id="ARBA00005988"/>
    </source>
</evidence>
<name>V8N4G3_OPHHA</name>
<protein>
    <submittedName>
        <fullName evidence="6">Carboxypeptidase E</fullName>
    </submittedName>
</protein>
<comment type="similarity">
    <text evidence="1 2">Belongs to the peptidase M14 family.</text>
</comment>
<dbReference type="PANTHER" id="PTHR11532:SF92">
    <property type="entry name" value="CARBOXYPEPTIDASE E"/>
    <property type="match status" value="1"/>
</dbReference>
<comment type="caution">
    <text evidence="6">The sequence shown here is derived from an EMBL/GenBank/DDBJ whole genome shotgun (WGS) entry which is preliminary data.</text>
</comment>